<dbReference type="EMBL" id="JARJLG010000085">
    <property type="protein sequence ID" value="KAJ7749593.1"/>
    <property type="molecule type" value="Genomic_DNA"/>
</dbReference>
<protein>
    <submittedName>
        <fullName evidence="1">Uncharacterized protein</fullName>
    </submittedName>
</protein>
<dbReference type="Gene3D" id="3.10.20.90">
    <property type="entry name" value="Phosphatidylinositol 3-kinase Catalytic Subunit, Chain A, domain 1"/>
    <property type="match status" value="1"/>
</dbReference>
<proteinExistence type="predicted"/>
<dbReference type="Proteomes" id="UP001215280">
    <property type="component" value="Unassembled WGS sequence"/>
</dbReference>
<evidence type="ECO:0000313" key="3">
    <source>
        <dbReference type="Proteomes" id="UP001215280"/>
    </source>
</evidence>
<keyword evidence="3" id="KW-1185">Reference proteome</keyword>
<gene>
    <name evidence="2" type="ORF">DFH07DRAFT_961739</name>
    <name evidence="1" type="ORF">DFH07DRAFT_968449</name>
</gene>
<dbReference type="EMBL" id="JARJLG010000176">
    <property type="protein sequence ID" value="KAJ7732349.1"/>
    <property type="molecule type" value="Genomic_DNA"/>
</dbReference>
<accession>A0AAD7I0D1</accession>
<evidence type="ECO:0000313" key="1">
    <source>
        <dbReference type="EMBL" id="KAJ7732349.1"/>
    </source>
</evidence>
<comment type="caution">
    <text evidence="1">The sequence shown here is derived from an EMBL/GenBank/DDBJ whole genome shotgun (WGS) entry which is preliminary data.</text>
</comment>
<dbReference type="AlphaFoldDB" id="A0AAD7I0D1"/>
<organism evidence="1 3">
    <name type="scientific">Mycena maculata</name>
    <dbReference type="NCBI Taxonomy" id="230809"/>
    <lineage>
        <taxon>Eukaryota</taxon>
        <taxon>Fungi</taxon>
        <taxon>Dikarya</taxon>
        <taxon>Basidiomycota</taxon>
        <taxon>Agaricomycotina</taxon>
        <taxon>Agaricomycetes</taxon>
        <taxon>Agaricomycetidae</taxon>
        <taxon>Agaricales</taxon>
        <taxon>Marasmiineae</taxon>
        <taxon>Mycenaceae</taxon>
        <taxon>Mycena</taxon>
    </lineage>
</organism>
<reference evidence="1" key="1">
    <citation type="submission" date="2023-03" db="EMBL/GenBank/DDBJ databases">
        <title>Massive genome expansion in bonnet fungi (Mycena s.s.) driven by repeated elements and novel gene families across ecological guilds.</title>
        <authorList>
            <consortium name="Lawrence Berkeley National Laboratory"/>
            <person name="Harder C.B."/>
            <person name="Miyauchi S."/>
            <person name="Viragh M."/>
            <person name="Kuo A."/>
            <person name="Thoen E."/>
            <person name="Andreopoulos B."/>
            <person name="Lu D."/>
            <person name="Skrede I."/>
            <person name="Drula E."/>
            <person name="Henrissat B."/>
            <person name="Morin E."/>
            <person name="Kohler A."/>
            <person name="Barry K."/>
            <person name="LaButti K."/>
            <person name="Morin E."/>
            <person name="Salamov A."/>
            <person name="Lipzen A."/>
            <person name="Mereny Z."/>
            <person name="Hegedus B."/>
            <person name="Baldrian P."/>
            <person name="Stursova M."/>
            <person name="Weitz H."/>
            <person name="Taylor A."/>
            <person name="Grigoriev I.V."/>
            <person name="Nagy L.G."/>
            <person name="Martin F."/>
            <person name="Kauserud H."/>
        </authorList>
    </citation>
    <scope>NUCLEOTIDE SEQUENCE</scope>
    <source>
        <strain evidence="1">CBHHK188m</strain>
    </source>
</reference>
<name>A0AAD7I0D1_9AGAR</name>
<evidence type="ECO:0000313" key="2">
    <source>
        <dbReference type="EMBL" id="KAJ7749593.1"/>
    </source>
</evidence>
<sequence length="100" mass="11039">MTPHLGAGVGKRSSFLRDAFILAIVLAGDLRADPRLNGLHPHLPPDMQEKATTSWTHVVRTVFVCQISITLEVESSDMIDNVKAKIQDKDPAPRLRRQAA</sequence>